<dbReference type="EMBL" id="MIGC01006688">
    <property type="protein sequence ID" value="PHJ16066.1"/>
    <property type="molecule type" value="Genomic_DNA"/>
</dbReference>
<evidence type="ECO:0000256" key="1">
    <source>
        <dbReference type="SAM" id="Phobius"/>
    </source>
</evidence>
<gene>
    <name evidence="2" type="ORF">CSUI_010119</name>
</gene>
<protein>
    <recommendedName>
        <fullName evidence="4">Transmembrane protein</fullName>
    </recommendedName>
</protein>
<dbReference type="Proteomes" id="UP000221165">
    <property type="component" value="Unassembled WGS sequence"/>
</dbReference>
<keyword evidence="3" id="KW-1185">Reference proteome</keyword>
<evidence type="ECO:0000313" key="2">
    <source>
        <dbReference type="EMBL" id="PHJ16066.1"/>
    </source>
</evidence>
<reference evidence="2 3" key="1">
    <citation type="journal article" date="2017" name="Int. J. Parasitol.">
        <title>The genome of the protozoan parasite Cystoisospora suis and a reverse vaccinology approach to identify vaccine candidates.</title>
        <authorList>
            <person name="Palmieri N."/>
            <person name="Shrestha A."/>
            <person name="Ruttkowski B."/>
            <person name="Beck T."/>
            <person name="Vogl C."/>
            <person name="Tomley F."/>
            <person name="Blake D.P."/>
            <person name="Joachim A."/>
        </authorList>
    </citation>
    <scope>NUCLEOTIDE SEQUENCE [LARGE SCALE GENOMIC DNA]</scope>
    <source>
        <strain evidence="2 3">Wien I</strain>
    </source>
</reference>
<name>A0A2C6KI98_9APIC</name>
<keyword evidence="1" id="KW-1133">Transmembrane helix</keyword>
<evidence type="ECO:0008006" key="4">
    <source>
        <dbReference type="Google" id="ProtNLM"/>
    </source>
</evidence>
<dbReference type="VEuPathDB" id="ToxoDB:CSUI_010119"/>
<dbReference type="GeneID" id="94433435"/>
<organism evidence="2 3">
    <name type="scientific">Cystoisospora suis</name>
    <dbReference type="NCBI Taxonomy" id="483139"/>
    <lineage>
        <taxon>Eukaryota</taxon>
        <taxon>Sar</taxon>
        <taxon>Alveolata</taxon>
        <taxon>Apicomplexa</taxon>
        <taxon>Conoidasida</taxon>
        <taxon>Coccidia</taxon>
        <taxon>Eucoccidiorida</taxon>
        <taxon>Eimeriorina</taxon>
        <taxon>Sarcocystidae</taxon>
        <taxon>Cystoisospora</taxon>
    </lineage>
</organism>
<keyword evidence="1" id="KW-0472">Membrane</keyword>
<feature type="transmembrane region" description="Helical" evidence="1">
    <location>
        <begin position="50"/>
        <end position="66"/>
    </location>
</feature>
<dbReference type="AlphaFoldDB" id="A0A2C6KI98"/>
<sequence length="102" mass="12257">MQADLFPFFHSRCSVLHAKRSTSTFRKVSFSLLASLKSFYLSSSKRSKQIRMKLFLFFLSFLFLFYEEKISHRSYYNGDRCILFEKGSKQKKTKRRKCPERC</sequence>
<accession>A0A2C6KI98</accession>
<comment type="caution">
    <text evidence="2">The sequence shown here is derived from an EMBL/GenBank/DDBJ whole genome shotgun (WGS) entry which is preliminary data.</text>
</comment>
<keyword evidence="1" id="KW-0812">Transmembrane</keyword>
<proteinExistence type="predicted"/>
<evidence type="ECO:0000313" key="3">
    <source>
        <dbReference type="Proteomes" id="UP000221165"/>
    </source>
</evidence>
<dbReference type="RefSeq" id="XP_067917798.1">
    <property type="nucleotide sequence ID" value="XM_068070224.1"/>
</dbReference>